<reference evidence="3" key="2">
    <citation type="journal article" date="2023" name="IMA Fungus">
        <title>Comparative genomic study of the Penicillium genus elucidates a diverse pangenome and 15 lateral gene transfer events.</title>
        <authorList>
            <person name="Petersen C."/>
            <person name="Sorensen T."/>
            <person name="Nielsen M.R."/>
            <person name="Sondergaard T.E."/>
            <person name="Sorensen J.L."/>
            <person name="Fitzpatrick D.A."/>
            <person name="Frisvad J.C."/>
            <person name="Nielsen K.L."/>
        </authorList>
    </citation>
    <scope>NUCLEOTIDE SEQUENCE</scope>
    <source>
        <strain evidence="3">IBT 19713</strain>
    </source>
</reference>
<evidence type="ECO:0000313" key="4">
    <source>
        <dbReference type="Proteomes" id="UP001150941"/>
    </source>
</evidence>
<evidence type="ECO:0000256" key="1">
    <source>
        <dbReference type="SAM" id="MobiDB-lite"/>
    </source>
</evidence>
<dbReference type="OrthoDB" id="5381833at2759"/>
<dbReference type="RefSeq" id="XP_058329891.1">
    <property type="nucleotide sequence ID" value="XM_058477001.1"/>
</dbReference>
<organism evidence="3 4">
    <name type="scientific">Penicillium chermesinum</name>
    <dbReference type="NCBI Taxonomy" id="63820"/>
    <lineage>
        <taxon>Eukaryota</taxon>
        <taxon>Fungi</taxon>
        <taxon>Dikarya</taxon>
        <taxon>Ascomycota</taxon>
        <taxon>Pezizomycotina</taxon>
        <taxon>Eurotiomycetes</taxon>
        <taxon>Eurotiomycetidae</taxon>
        <taxon>Eurotiales</taxon>
        <taxon>Aspergillaceae</taxon>
        <taxon>Penicillium</taxon>
    </lineage>
</organism>
<evidence type="ECO:0000259" key="2">
    <source>
        <dbReference type="Pfam" id="PF10056"/>
    </source>
</evidence>
<feature type="region of interest" description="Disordered" evidence="1">
    <location>
        <begin position="1"/>
        <end position="34"/>
    </location>
</feature>
<dbReference type="GeneID" id="83204304"/>
<dbReference type="EMBL" id="JAPQKS010000005">
    <property type="protein sequence ID" value="KAJ5226480.1"/>
    <property type="molecule type" value="Genomic_DNA"/>
</dbReference>
<accession>A0A9W9NUU3</accession>
<dbReference type="InterPro" id="IPR018744">
    <property type="entry name" value="DUF2293"/>
</dbReference>
<dbReference type="PANTHER" id="PTHR38113:SF2">
    <property type="entry name" value="DUF2293 DOMAIN-CONTAINING PROTEIN"/>
    <property type="match status" value="1"/>
</dbReference>
<name>A0A9W9NUU3_9EURO</name>
<dbReference type="Pfam" id="PF10056">
    <property type="entry name" value="DUF2293"/>
    <property type="match status" value="1"/>
</dbReference>
<evidence type="ECO:0000313" key="3">
    <source>
        <dbReference type="EMBL" id="KAJ5226480.1"/>
    </source>
</evidence>
<keyword evidence="4" id="KW-1185">Reference proteome</keyword>
<dbReference type="AlphaFoldDB" id="A0A9W9NUU3"/>
<feature type="domain" description="DUF2293" evidence="2">
    <location>
        <begin position="122"/>
        <end position="184"/>
    </location>
</feature>
<comment type="caution">
    <text evidence="3">The sequence shown here is derived from an EMBL/GenBank/DDBJ whole genome shotgun (WGS) entry which is preliminary data.</text>
</comment>
<dbReference type="Proteomes" id="UP001150941">
    <property type="component" value="Unassembled WGS sequence"/>
</dbReference>
<feature type="compositionally biased region" description="Basic residues" evidence="1">
    <location>
        <begin position="1"/>
        <end position="31"/>
    </location>
</feature>
<protein>
    <recommendedName>
        <fullName evidence="2">DUF2293 domain-containing protein</fullName>
    </recommendedName>
</protein>
<dbReference type="PANTHER" id="PTHR38113">
    <property type="match status" value="1"/>
</dbReference>
<proteinExistence type="predicted"/>
<gene>
    <name evidence="3" type="ORF">N7468_007705</name>
</gene>
<reference evidence="3" key="1">
    <citation type="submission" date="2022-11" db="EMBL/GenBank/DDBJ databases">
        <authorList>
            <person name="Petersen C."/>
        </authorList>
    </citation>
    <scope>NUCLEOTIDE SEQUENCE</scope>
    <source>
        <strain evidence="3">IBT 19713</strain>
    </source>
</reference>
<sequence>MASQKPRTRKQARRRAARSTRRRKPKRKSLPKTHDPLEQAYGYVFVPKGDVYITRHCRRKTKESNQVIYSVWDREGAQRIGLRVPAAVHSEVTRLAGLTARKRARAVEARDARFISQSRKLLQTHFPLMPNDTVNVILGHAFLKGSGRVGRTSTCSDRHKVHLAVEAHIRHRLTAYDALLASGTPPLACP</sequence>